<evidence type="ECO:0000259" key="4">
    <source>
        <dbReference type="Pfam" id="PF22124"/>
    </source>
</evidence>
<comment type="caution">
    <text evidence="5">The sequence shown here is derived from an EMBL/GenBank/DDBJ whole genome shotgun (WGS) entry which is preliminary data.</text>
</comment>
<dbReference type="PANTHER" id="PTHR31084:SF3">
    <property type="entry name" value="ALPHA-FUCOSIDASE A"/>
    <property type="match status" value="1"/>
</dbReference>
<gene>
    <name evidence="5" type="ORF">BC936DRAFT_147501</name>
</gene>
<dbReference type="Proteomes" id="UP000268093">
    <property type="component" value="Unassembled WGS sequence"/>
</dbReference>
<accession>A0A433D558</accession>
<evidence type="ECO:0000256" key="1">
    <source>
        <dbReference type="SAM" id="SignalP"/>
    </source>
</evidence>
<dbReference type="Pfam" id="PF22124">
    <property type="entry name" value="Glyco_hydro_95_cat"/>
    <property type="match status" value="2"/>
</dbReference>
<dbReference type="InterPro" id="IPR027414">
    <property type="entry name" value="GH95_N_dom"/>
</dbReference>
<reference evidence="5 6" key="1">
    <citation type="journal article" date="2018" name="New Phytol.">
        <title>Phylogenomics of Endogonaceae and evolution of mycorrhizas within Mucoromycota.</title>
        <authorList>
            <person name="Chang Y."/>
            <person name="Desiro A."/>
            <person name="Na H."/>
            <person name="Sandor L."/>
            <person name="Lipzen A."/>
            <person name="Clum A."/>
            <person name="Barry K."/>
            <person name="Grigoriev I.V."/>
            <person name="Martin F.M."/>
            <person name="Stajich J.E."/>
            <person name="Smith M.E."/>
            <person name="Bonito G."/>
            <person name="Spatafora J.W."/>
        </authorList>
    </citation>
    <scope>NUCLEOTIDE SEQUENCE [LARGE SCALE GENOMIC DNA]</scope>
    <source>
        <strain evidence="5 6">GMNB39</strain>
    </source>
</reference>
<name>A0A433D558_9FUNG</name>
<feature type="chain" id="PRO_5019382749" evidence="1">
    <location>
        <begin position="23"/>
        <end position="754"/>
    </location>
</feature>
<dbReference type="EMBL" id="RBNI01006503">
    <property type="protein sequence ID" value="RUP45978.1"/>
    <property type="molecule type" value="Genomic_DNA"/>
</dbReference>
<feature type="domain" description="Alpha fucosidase A-like C-terminal" evidence="3">
    <location>
        <begin position="656"/>
        <end position="751"/>
    </location>
</feature>
<dbReference type="InterPro" id="IPR054363">
    <property type="entry name" value="GH95_cat"/>
</dbReference>
<keyword evidence="5" id="KW-0378">Hydrolase</keyword>
<evidence type="ECO:0000259" key="2">
    <source>
        <dbReference type="Pfam" id="PF14498"/>
    </source>
</evidence>
<dbReference type="GO" id="GO:0005975">
    <property type="term" value="P:carbohydrate metabolic process"/>
    <property type="evidence" value="ECO:0007669"/>
    <property type="project" value="InterPro"/>
</dbReference>
<proteinExistence type="predicted"/>
<keyword evidence="1" id="KW-0732">Signal</keyword>
<organism evidence="5 6">
    <name type="scientific">Jimgerdemannia flammicorona</name>
    <dbReference type="NCBI Taxonomy" id="994334"/>
    <lineage>
        <taxon>Eukaryota</taxon>
        <taxon>Fungi</taxon>
        <taxon>Fungi incertae sedis</taxon>
        <taxon>Mucoromycota</taxon>
        <taxon>Mucoromycotina</taxon>
        <taxon>Endogonomycetes</taxon>
        <taxon>Endogonales</taxon>
        <taxon>Endogonaceae</taxon>
        <taxon>Jimgerdemannia</taxon>
    </lineage>
</organism>
<evidence type="ECO:0000313" key="5">
    <source>
        <dbReference type="EMBL" id="RUP45978.1"/>
    </source>
</evidence>
<evidence type="ECO:0000313" key="6">
    <source>
        <dbReference type="Proteomes" id="UP000268093"/>
    </source>
</evidence>
<dbReference type="PANTHER" id="PTHR31084">
    <property type="entry name" value="ALPHA-L-FUCOSIDASE 2"/>
    <property type="match status" value="1"/>
</dbReference>
<dbReference type="InterPro" id="IPR008928">
    <property type="entry name" value="6-hairpin_glycosidase_sf"/>
</dbReference>
<dbReference type="GO" id="GO:0004560">
    <property type="term" value="F:alpha-L-fucosidase activity"/>
    <property type="evidence" value="ECO:0007669"/>
    <property type="project" value="InterPro"/>
</dbReference>
<dbReference type="Pfam" id="PF14498">
    <property type="entry name" value="Glyco_hyd_65N_2"/>
    <property type="match status" value="1"/>
</dbReference>
<dbReference type="OrthoDB" id="2848340at2759"/>
<evidence type="ECO:0000259" key="3">
    <source>
        <dbReference type="Pfam" id="PF21307"/>
    </source>
</evidence>
<dbReference type="Gene3D" id="2.70.98.50">
    <property type="entry name" value="putative glycoside hydrolase family protein from bacillus halodurans"/>
    <property type="match status" value="1"/>
</dbReference>
<dbReference type="InterPro" id="IPR049053">
    <property type="entry name" value="AFCA-like_C"/>
</dbReference>
<dbReference type="Pfam" id="PF21307">
    <property type="entry name" value="Glyco_hydro_95_C"/>
    <property type="match status" value="1"/>
</dbReference>
<feature type="domain" description="Glycosyl hydrolase family 95 catalytic" evidence="4">
    <location>
        <begin position="475"/>
        <end position="640"/>
    </location>
</feature>
<protein>
    <submittedName>
        <fullName evidence="5">Glycosyl hydrolase family 65, N-terminal domain-containing protein</fullName>
    </submittedName>
</protein>
<feature type="signal peptide" evidence="1">
    <location>
        <begin position="1"/>
        <end position="22"/>
    </location>
</feature>
<feature type="domain" description="Glycosyl hydrolase family 95 N-terminal" evidence="2">
    <location>
        <begin position="38"/>
        <end position="278"/>
    </location>
</feature>
<dbReference type="InterPro" id="IPR012341">
    <property type="entry name" value="6hp_glycosidase-like_sf"/>
</dbReference>
<dbReference type="Gene3D" id="1.50.10.10">
    <property type="match status" value="1"/>
</dbReference>
<dbReference type="AlphaFoldDB" id="A0A433D558"/>
<sequence>MKPRYYPHVVGAAILFADLLHAQTFSGQAPPPNTANALWYRSPGSDWVTDALPIGNGYQASMVFGGVAADRIQLNEESLWAGGPFEDPLYSGNNDVLANKQKHIDGIAALRNIIAQSEYKSTSANQSGTLWGSYRTLGELYINLTAPTSVINYRRELNMDEGVAHTSWQNPDLSIVTKDYFCSYPDHVCVFSLTTNATKGASFNFSFQTPQTDPVVAISCANNVITFRGQAETGGMQFEAQARVITEGGSASCQGGTIQVTGAKQGYLILAAGTNYNQSNGNAAANYSFKGADPHAKVSATLAAAAANPYSTLYKTHTNDYKKLYSAFTLNWDQESSSIPTDEAMVNYRITPNDPYVEWLTFNLGRYMLISSSRPGTLPANLQGKWAEGLQAPWSGDYHPNINLQMNYWAAQTTGLGETTLAVWDYIELNWMPRGAETANIHYNSRGFIAHEEQNIFGSTVYTAFHFYFIFFLSQIWENFQNTRKAFTASGDTDQNFLQELKTISSKTDRGTKVGSWGQLQEWKRDFDDPNELHRHLSHLIGLYPVSGYTISSVYTEYLDAAKVSLIHRGPGISDSDTGWAKVWRSACWATLGNASYAQYEIQLAIQRSFTNNLFDSYSGFQPFQIDANLGYPSAVLQMLFQDPDTVVDGRKSAFFKLLPAWPSSWGVKGSVTGLRGRGGYGLDFSWANGELTTAVIYADKAPKVRQVQIQTAAYKGAIVTVTSSGKKISGVTQSGNIVSFSAVLGESYTLSLK</sequence>
<dbReference type="PIRSF" id="PIRSF007663">
    <property type="entry name" value="UCP007663"/>
    <property type="match status" value="1"/>
</dbReference>
<dbReference type="SUPFAM" id="SSF48208">
    <property type="entry name" value="Six-hairpin glycosidases"/>
    <property type="match status" value="1"/>
</dbReference>
<feature type="domain" description="Glycosyl hydrolase family 95 catalytic" evidence="4">
    <location>
        <begin position="310"/>
        <end position="462"/>
    </location>
</feature>
<dbReference type="InterPro" id="IPR016518">
    <property type="entry name" value="Alpha-L-fucosidase"/>
</dbReference>
<keyword evidence="6" id="KW-1185">Reference proteome</keyword>